<comment type="similarity">
    <text evidence="1">Belongs to the TPP enzyme family.</text>
</comment>
<dbReference type="PANTHER" id="PTHR18968">
    <property type="entry name" value="THIAMINE PYROPHOSPHATE ENZYMES"/>
    <property type="match status" value="1"/>
</dbReference>
<feature type="domain" description="Thiamine pyrophosphate enzyme TPP-binding" evidence="4">
    <location>
        <begin position="354"/>
        <end position="450"/>
    </location>
</feature>
<evidence type="ECO:0000313" key="7">
    <source>
        <dbReference type="Proteomes" id="UP001174909"/>
    </source>
</evidence>
<dbReference type="Proteomes" id="UP001174909">
    <property type="component" value="Unassembled WGS sequence"/>
</dbReference>
<evidence type="ECO:0000313" key="6">
    <source>
        <dbReference type="EMBL" id="CAI8012184.1"/>
    </source>
</evidence>
<proteinExistence type="inferred from homology"/>
<dbReference type="SUPFAM" id="SSF52518">
    <property type="entry name" value="Thiamin diphosphate-binding fold (THDP-binding)"/>
    <property type="match status" value="2"/>
</dbReference>
<keyword evidence="2" id="KW-0786">Thiamine pyrophosphate</keyword>
<dbReference type="InterPro" id="IPR029035">
    <property type="entry name" value="DHS-like_NAD/FAD-binding_dom"/>
</dbReference>
<evidence type="ECO:0000256" key="1">
    <source>
        <dbReference type="ARBA" id="ARBA00007812"/>
    </source>
</evidence>
<evidence type="ECO:0000256" key="2">
    <source>
        <dbReference type="ARBA" id="ARBA00023052"/>
    </source>
</evidence>
<comment type="caution">
    <text evidence="6">The sequence shown here is derived from an EMBL/GenBank/DDBJ whole genome shotgun (WGS) entry which is preliminary data.</text>
</comment>
<feature type="domain" description="Thiamine pyrophosphate enzyme N-terminal TPP-binding" evidence="5">
    <location>
        <begin position="35"/>
        <end position="137"/>
    </location>
</feature>
<dbReference type="InterPro" id="IPR045229">
    <property type="entry name" value="TPP_enz"/>
</dbReference>
<dbReference type="GO" id="GO:0005948">
    <property type="term" value="C:acetolactate synthase complex"/>
    <property type="evidence" value="ECO:0007669"/>
    <property type="project" value="TreeGrafter"/>
</dbReference>
<dbReference type="CDD" id="cd07035">
    <property type="entry name" value="TPP_PYR_POX_like"/>
    <property type="match status" value="1"/>
</dbReference>
<dbReference type="InterPro" id="IPR011766">
    <property type="entry name" value="TPP_enzyme_TPP-bd"/>
</dbReference>
<feature type="non-terminal residue" evidence="6">
    <location>
        <position position="1"/>
    </location>
</feature>
<organism evidence="6 7">
    <name type="scientific">Geodia barretti</name>
    <name type="common">Barrett's horny sponge</name>
    <dbReference type="NCBI Taxonomy" id="519541"/>
    <lineage>
        <taxon>Eukaryota</taxon>
        <taxon>Metazoa</taxon>
        <taxon>Porifera</taxon>
        <taxon>Demospongiae</taxon>
        <taxon>Heteroscleromorpha</taxon>
        <taxon>Tetractinellida</taxon>
        <taxon>Astrophorina</taxon>
        <taxon>Geodiidae</taxon>
        <taxon>Geodia</taxon>
    </lineage>
</organism>
<dbReference type="GO" id="GO:0050660">
    <property type="term" value="F:flavin adenine dinucleotide binding"/>
    <property type="evidence" value="ECO:0007669"/>
    <property type="project" value="TreeGrafter"/>
</dbReference>
<dbReference type="GO" id="GO:0003984">
    <property type="term" value="F:acetolactate synthase activity"/>
    <property type="evidence" value="ECO:0007669"/>
    <property type="project" value="TreeGrafter"/>
</dbReference>
<accession>A0AA35RJB4</accession>
<dbReference type="GO" id="GO:0009099">
    <property type="term" value="P:L-valine biosynthetic process"/>
    <property type="evidence" value="ECO:0007669"/>
    <property type="project" value="TreeGrafter"/>
</dbReference>
<dbReference type="Pfam" id="PF02776">
    <property type="entry name" value="TPP_enzyme_N"/>
    <property type="match status" value="1"/>
</dbReference>
<dbReference type="AlphaFoldDB" id="A0AA35RJB4"/>
<dbReference type="Gene3D" id="3.40.50.970">
    <property type="match status" value="2"/>
</dbReference>
<dbReference type="InterPro" id="IPR012001">
    <property type="entry name" value="Thiamin_PyroP_enz_TPP-bd_dom"/>
</dbReference>
<protein>
    <submittedName>
        <fullName evidence="6">2-hydroxyacyl-CoA lyase 2</fullName>
    </submittedName>
</protein>
<feature type="region of interest" description="Disordered" evidence="3">
    <location>
        <begin position="160"/>
        <end position="182"/>
    </location>
</feature>
<keyword evidence="7" id="KW-1185">Reference proteome</keyword>
<dbReference type="Gene3D" id="3.40.50.1220">
    <property type="entry name" value="TPP-binding domain"/>
    <property type="match status" value="1"/>
</dbReference>
<reference evidence="6" key="1">
    <citation type="submission" date="2023-03" db="EMBL/GenBank/DDBJ databases">
        <authorList>
            <person name="Steffen K."/>
            <person name="Cardenas P."/>
        </authorList>
    </citation>
    <scope>NUCLEOTIDE SEQUENCE</scope>
</reference>
<evidence type="ECO:0000259" key="4">
    <source>
        <dbReference type="Pfam" id="PF02775"/>
    </source>
</evidence>
<sequence length="565" mass="59473">KDNNYNDADAAQGRADIGRDSALSDAGTRETTRWRGADSLVRAMEAGGVGRVFALSGNQIMSVFDAAIDSGVELLHVRHEAAAVHMADAFGRLTGRPGVALVTAGPGFANTLSALYVARMAESPLILLSGRAPHRGQCRRVPADAPGGHGAPRYEGVVDARRGSRSGTGAGQGVPHRGLRPSGPVHLALPVDLLEGDAPSPAGVAGPTDFEPTDLGALADVLPDADTVLLLGKKLDFSLKMGRPPSFASGCRFLQIDAEEFVIEQARSVVTPPRPVASVVASPVDAAESMVRSLQGRRFADAGWGREVEDAVDHRPASWDSVEAADGEPLHPLQVARVLRDTMSGFDDPVFVSDGGEFGQWAQAVVSAGSRVINGPSGAIGGGVPFALGARAARPGSTVLLTIGDGSFGYHAMEIDTAVRCGLPFVAVVGNDASWNAEYQIQLREYGEDRLYGCELLHLLADVLTKYGAMPYVSSRLPLRAATGSLRRESRSAGVIAPLSAMLASTRLRGREQPGEQGALFERELIDFAVKVQARRRLNPVGTGAEIDRIEVHSHYLGLGVQALD</sequence>
<gene>
    <name evidence="6" type="ORF">GBAR_LOCUS7819</name>
</gene>
<dbReference type="SUPFAM" id="SSF52467">
    <property type="entry name" value="DHS-like NAD/FAD-binding domain"/>
    <property type="match status" value="1"/>
</dbReference>
<dbReference type="PANTHER" id="PTHR18968:SF13">
    <property type="entry name" value="ACETOLACTATE SYNTHASE CATALYTIC SUBUNIT, MITOCHONDRIAL"/>
    <property type="match status" value="1"/>
</dbReference>
<dbReference type="InterPro" id="IPR029061">
    <property type="entry name" value="THDP-binding"/>
</dbReference>
<dbReference type="GO" id="GO:0016829">
    <property type="term" value="F:lyase activity"/>
    <property type="evidence" value="ECO:0007669"/>
    <property type="project" value="UniProtKB-KW"/>
</dbReference>
<evidence type="ECO:0000256" key="3">
    <source>
        <dbReference type="SAM" id="MobiDB-lite"/>
    </source>
</evidence>
<dbReference type="Pfam" id="PF02775">
    <property type="entry name" value="TPP_enzyme_C"/>
    <property type="match status" value="1"/>
</dbReference>
<evidence type="ECO:0000259" key="5">
    <source>
        <dbReference type="Pfam" id="PF02776"/>
    </source>
</evidence>
<dbReference type="EMBL" id="CASHTH010001168">
    <property type="protein sequence ID" value="CAI8012184.1"/>
    <property type="molecule type" value="Genomic_DNA"/>
</dbReference>
<dbReference type="GO" id="GO:0009097">
    <property type="term" value="P:isoleucine biosynthetic process"/>
    <property type="evidence" value="ECO:0007669"/>
    <property type="project" value="TreeGrafter"/>
</dbReference>
<keyword evidence="6" id="KW-0456">Lyase</keyword>
<dbReference type="GO" id="GO:0030976">
    <property type="term" value="F:thiamine pyrophosphate binding"/>
    <property type="evidence" value="ECO:0007669"/>
    <property type="project" value="InterPro"/>
</dbReference>
<name>A0AA35RJB4_GEOBA</name>